<evidence type="ECO:0000313" key="1">
    <source>
        <dbReference type="EMBL" id="EFJ24847.1"/>
    </source>
</evidence>
<proteinExistence type="predicted"/>
<evidence type="ECO:0000313" key="2">
    <source>
        <dbReference type="Proteomes" id="UP000001514"/>
    </source>
</evidence>
<dbReference type="InterPro" id="IPR011009">
    <property type="entry name" value="Kinase-like_dom_sf"/>
</dbReference>
<dbReference type="Gramene" id="EFJ24847">
    <property type="protein sequence ID" value="EFJ24847"/>
    <property type="gene ID" value="SELMODRAFT_414325"/>
</dbReference>
<dbReference type="KEGG" id="smo:SELMODRAFT_414325"/>
<reference evidence="1 2" key="1">
    <citation type="journal article" date="2011" name="Science">
        <title>The Selaginella genome identifies genetic changes associated with the evolution of vascular plants.</title>
        <authorList>
            <person name="Banks J.A."/>
            <person name="Nishiyama T."/>
            <person name="Hasebe M."/>
            <person name="Bowman J.L."/>
            <person name="Gribskov M."/>
            <person name="dePamphilis C."/>
            <person name="Albert V.A."/>
            <person name="Aono N."/>
            <person name="Aoyama T."/>
            <person name="Ambrose B.A."/>
            <person name="Ashton N.W."/>
            <person name="Axtell M.J."/>
            <person name="Barker E."/>
            <person name="Barker M.S."/>
            <person name="Bennetzen J.L."/>
            <person name="Bonawitz N.D."/>
            <person name="Chapple C."/>
            <person name="Cheng C."/>
            <person name="Correa L.G."/>
            <person name="Dacre M."/>
            <person name="DeBarry J."/>
            <person name="Dreyer I."/>
            <person name="Elias M."/>
            <person name="Engstrom E.M."/>
            <person name="Estelle M."/>
            <person name="Feng L."/>
            <person name="Finet C."/>
            <person name="Floyd S.K."/>
            <person name="Frommer W.B."/>
            <person name="Fujita T."/>
            <person name="Gramzow L."/>
            <person name="Gutensohn M."/>
            <person name="Harholt J."/>
            <person name="Hattori M."/>
            <person name="Heyl A."/>
            <person name="Hirai T."/>
            <person name="Hiwatashi Y."/>
            <person name="Ishikawa M."/>
            <person name="Iwata M."/>
            <person name="Karol K.G."/>
            <person name="Koehler B."/>
            <person name="Kolukisaoglu U."/>
            <person name="Kubo M."/>
            <person name="Kurata T."/>
            <person name="Lalonde S."/>
            <person name="Li K."/>
            <person name="Li Y."/>
            <person name="Litt A."/>
            <person name="Lyons E."/>
            <person name="Manning G."/>
            <person name="Maruyama T."/>
            <person name="Michael T.P."/>
            <person name="Mikami K."/>
            <person name="Miyazaki S."/>
            <person name="Morinaga S."/>
            <person name="Murata T."/>
            <person name="Mueller-Roeber B."/>
            <person name="Nelson D.R."/>
            <person name="Obara M."/>
            <person name="Oguri Y."/>
            <person name="Olmstead R.G."/>
            <person name="Onodera N."/>
            <person name="Petersen B.L."/>
            <person name="Pils B."/>
            <person name="Prigge M."/>
            <person name="Rensing S.A."/>
            <person name="Riano-Pachon D.M."/>
            <person name="Roberts A.W."/>
            <person name="Sato Y."/>
            <person name="Scheller H.V."/>
            <person name="Schulz B."/>
            <person name="Schulz C."/>
            <person name="Shakirov E.V."/>
            <person name="Shibagaki N."/>
            <person name="Shinohara N."/>
            <person name="Shippen D.E."/>
            <person name="Soerensen I."/>
            <person name="Sotooka R."/>
            <person name="Sugimoto N."/>
            <person name="Sugita M."/>
            <person name="Sumikawa N."/>
            <person name="Tanurdzic M."/>
            <person name="Theissen G."/>
            <person name="Ulvskov P."/>
            <person name="Wakazuki S."/>
            <person name="Weng J.K."/>
            <person name="Willats W.W."/>
            <person name="Wipf D."/>
            <person name="Wolf P.G."/>
            <person name="Yang L."/>
            <person name="Zimmer A.D."/>
            <person name="Zhu Q."/>
            <person name="Mitros T."/>
            <person name="Hellsten U."/>
            <person name="Loque D."/>
            <person name="Otillar R."/>
            <person name="Salamov A."/>
            <person name="Schmutz J."/>
            <person name="Shapiro H."/>
            <person name="Lindquist E."/>
            <person name="Lucas S."/>
            <person name="Rokhsar D."/>
            <person name="Grigoriev I.V."/>
        </authorList>
    </citation>
    <scope>NUCLEOTIDE SEQUENCE [LARGE SCALE GENOMIC DNA]</scope>
</reference>
<keyword evidence="2" id="KW-1185">Reference proteome</keyword>
<sequence>MVRCERCPVFLLEVSGPLLKIAGAAVCFQSSDRAAQDGPDAATLPYPLQELHCAGVGVEVLSFGKLYLQSSKAGKEDQSPRTQASSGLVGSNVHAEWSSHGCAPEILSGRWLMELMELMEFKIYRTLLRSITRPPACLSPRSQVLAASGHFPGAVHGDLRLENLLVDRGLTHVVAVDFERGIEGVDRYMSVVASVELIHLVVFLAQISFVHEPGRRAVAAASRHFRQSLLYFKLQP</sequence>
<dbReference type="EMBL" id="GL377588">
    <property type="protein sequence ID" value="EFJ24847.1"/>
    <property type="molecule type" value="Genomic_DNA"/>
</dbReference>
<dbReference type="Proteomes" id="UP000001514">
    <property type="component" value="Unassembled WGS sequence"/>
</dbReference>
<dbReference type="HOGENOM" id="CLU_1177121_0_0_1"/>
<name>D8RSD6_SELML</name>
<organism evidence="2">
    <name type="scientific">Selaginella moellendorffii</name>
    <name type="common">Spikemoss</name>
    <dbReference type="NCBI Taxonomy" id="88036"/>
    <lineage>
        <taxon>Eukaryota</taxon>
        <taxon>Viridiplantae</taxon>
        <taxon>Streptophyta</taxon>
        <taxon>Embryophyta</taxon>
        <taxon>Tracheophyta</taxon>
        <taxon>Lycopodiopsida</taxon>
        <taxon>Selaginellales</taxon>
        <taxon>Selaginellaceae</taxon>
        <taxon>Selaginella</taxon>
    </lineage>
</organism>
<accession>D8RSD6</accession>
<dbReference type="InParanoid" id="D8RSD6"/>
<dbReference type="SUPFAM" id="SSF56112">
    <property type="entry name" value="Protein kinase-like (PK-like)"/>
    <property type="match status" value="1"/>
</dbReference>
<gene>
    <name evidence="1" type="ORF">SELMODRAFT_414325</name>
</gene>
<protein>
    <submittedName>
        <fullName evidence="1">Uncharacterized protein</fullName>
    </submittedName>
</protein>
<dbReference type="AlphaFoldDB" id="D8RSD6"/>